<name>A0A6J6B2A5_9ZZZZ</name>
<evidence type="ECO:0000313" key="1">
    <source>
        <dbReference type="EMBL" id="CAB4532493.1"/>
    </source>
</evidence>
<dbReference type="EMBL" id="CAEZSE010000048">
    <property type="protein sequence ID" value="CAB4532493.1"/>
    <property type="molecule type" value="Genomic_DNA"/>
</dbReference>
<reference evidence="1" key="1">
    <citation type="submission" date="2020-05" db="EMBL/GenBank/DDBJ databases">
        <authorList>
            <person name="Chiriac C."/>
            <person name="Salcher M."/>
            <person name="Ghai R."/>
            <person name="Kavagutti S V."/>
        </authorList>
    </citation>
    <scope>NUCLEOTIDE SEQUENCE</scope>
</reference>
<protein>
    <submittedName>
        <fullName evidence="1">Unannotated protein</fullName>
    </submittedName>
</protein>
<dbReference type="Gene3D" id="3.40.630.100">
    <property type="entry name" value="Poly-gamma-glutamate hydrolase, zinc-binding motif"/>
    <property type="match status" value="1"/>
</dbReference>
<accession>A0A6J6B2A5</accession>
<dbReference type="Pfam" id="PF05908">
    <property type="entry name" value="Gamma_PGA_hydro"/>
    <property type="match status" value="1"/>
</dbReference>
<dbReference type="InterPro" id="IPR008585">
    <property type="entry name" value="Gamma_PGA_hydro"/>
</dbReference>
<organism evidence="1">
    <name type="scientific">freshwater metagenome</name>
    <dbReference type="NCBI Taxonomy" id="449393"/>
    <lineage>
        <taxon>unclassified sequences</taxon>
        <taxon>metagenomes</taxon>
        <taxon>ecological metagenomes</taxon>
    </lineage>
</organism>
<gene>
    <name evidence="1" type="ORF">UFOPK1353_00420</name>
</gene>
<dbReference type="InterPro" id="IPR038128">
    <property type="entry name" value="Gamma_PGA_hydro_sf"/>
</dbReference>
<proteinExistence type="predicted"/>
<sequence length="201" mass="22478">MMFAKLLAHPDVQEVVELRGKFGFMAYHGGGLEHLTDVIAQKSAEQSNSSYYGVHQPRGLKWHVPSHEISPNFSTSLQSFINHVDIVVTIHGFGREGFFTSLLLGGRNRNLAGHLSTHLKQHLPMYEICDDLETIPVDLRGLHDDNPVNLPRLGGVQIELPPRVRGVGRFWKDWLGDGLTPHTESLITALVSSSKSWQNQK</sequence>
<dbReference type="AlphaFoldDB" id="A0A6J6B2A5"/>